<gene>
    <name evidence="2" type="ORF">BG261_03215</name>
</gene>
<feature type="transmembrane region" description="Helical" evidence="1">
    <location>
        <begin position="33"/>
        <end position="52"/>
    </location>
</feature>
<name>A0A1E8GMY3_9LACT</name>
<organism evidence="2 3">
    <name type="scientific">Floricoccus tropicus</name>
    <dbReference type="NCBI Taxonomy" id="1859473"/>
    <lineage>
        <taxon>Bacteria</taxon>
        <taxon>Bacillati</taxon>
        <taxon>Bacillota</taxon>
        <taxon>Bacilli</taxon>
        <taxon>Lactobacillales</taxon>
        <taxon>Streptococcaceae</taxon>
        <taxon>Floricoccus</taxon>
    </lineage>
</organism>
<keyword evidence="1" id="KW-0472">Membrane</keyword>
<protein>
    <submittedName>
        <fullName evidence="2">Uncharacterized protein</fullName>
    </submittedName>
</protein>
<keyword evidence="1" id="KW-1133">Transmembrane helix</keyword>
<dbReference type="EMBL" id="MKIR01000012">
    <property type="protein sequence ID" value="OFI49605.1"/>
    <property type="molecule type" value="Genomic_DNA"/>
</dbReference>
<dbReference type="Proteomes" id="UP000178622">
    <property type="component" value="Unassembled WGS sequence"/>
</dbReference>
<evidence type="ECO:0000313" key="2">
    <source>
        <dbReference type="EMBL" id="OFI49605.1"/>
    </source>
</evidence>
<dbReference type="STRING" id="1859473.BG261_03215"/>
<accession>A0A1E8GMY3</accession>
<dbReference type="RefSeq" id="WP_070792120.1">
    <property type="nucleotide sequence ID" value="NZ_MKIR01000012.1"/>
</dbReference>
<sequence length="62" mass="6909">MLAGSGLLLYVILPIQGVMDFIVDIIDGDVKSISIVILIISIILLLISYIITKHFYNEKEFA</sequence>
<keyword evidence="3" id="KW-1185">Reference proteome</keyword>
<comment type="caution">
    <text evidence="2">The sequence shown here is derived from an EMBL/GenBank/DDBJ whole genome shotgun (WGS) entry which is preliminary data.</text>
</comment>
<evidence type="ECO:0000256" key="1">
    <source>
        <dbReference type="SAM" id="Phobius"/>
    </source>
</evidence>
<dbReference type="AlphaFoldDB" id="A0A1E8GMY3"/>
<proteinExistence type="predicted"/>
<evidence type="ECO:0000313" key="3">
    <source>
        <dbReference type="Proteomes" id="UP000178622"/>
    </source>
</evidence>
<keyword evidence="1" id="KW-0812">Transmembrane</keyword>
<reference evidence="3" key="1">
    <citation type="submission" date="2016-09" db="EMBL/GenBank/DDBJ databases">
        <title>Draft genome sequence of a novel species of the family Streptococcaceae isolated from flowers.</title>
        <authorList>
            <person name="Chuah L.-O."/>
            <person name="Yap K.-P."/>
            <person name="Thong K.L."/>
            <person name="Liong M.T."/>
            <person name="Ahmad R."/>
            <person name="Rusul G."/>
        </authorList>
    </citation>
    <scope>NUCLEOTIDE SEQUENCE [LARGE SCALE GENOMIC DNA]</scope>
    <source>
        <strain evidence="3">DF1</strain>
    </source>
</reference>